<dbReference type="InterPro" id="IPR036388">
    <property type="entry name" value="WH-like_DNA-bd_sf"/>
</dbReference>
<reference evidence="8" key="1">
    <citation type="submission" date="2015-06" db="EMBL/GenBank/DDBJ databases">
        <authorList>
            <person name="Lim Y.L."/>
            <person name="Ee R."/>
            <person name="Yong D."/>
            <person name="How K.Y."/>
            <person name="Yin W.F."/>
            <person name="Chan K.G."/>
        </authorList>
    </citation>
    <scope>NUCLEOTIDE SEQUENCE [LARGE SCALE GENOMIC DNA]</scope>
    <source>
        <strain evidence="8">DSM 25325</strain>
    </source>
</reference>
<name>A0A0G3EY11_9BURK</name>
<keyword evidence="8" id="KW-1185">Reference proteome</keyword>
<dbReference type="SUPFAM" id="SSF88946">
    <property type="entry name" value="Sigma2 domain of RNA polymerase sigma factors"/>
    <property type="match status" value="1"/>
</dbReference>
<sequence length="182" mass="20420">MTSSPTSERASSLPSDAGELAFRHDFLAAEFARSYRWLRQYLRRHVNSPADAEDVASSSFVELAAMPDLRGVREPRALLTTISRRVLFDLWRRRDLEAAYLAALAAADEPTTPSPEALLEVVQTLNHIDKLLRGLPKRARQAFLYSQLDGMTYNEIADLLGVSASMVRKYISKALEKCYLCA</sequence>
<dbReference type="Proteomes" id="UP000036700">
    <property type="component" value="Chromosome"/>
</dbReference>
<dbReference type="GO" id="GO:0003677">
    <property type="term" value="F:DNA binding"/>
    <property type="evidence" value="ECO:0007669"/>
    <property type="project" value="InterPro"/>
</dbReference>
<gene>
    <name evidence="7" type="ORF">ABW99_02640</name>
</gene>
<dbReference type="InterPro" id="IPR039425">
    <property type="entry name" value="RNA_pol_sigma-70-like"/>
</dbReference>
<evidence type="ECO:0000256" key="4">
    <source>
        <dbReference type="ARBA" id="ARBA00023163"/>
    </source>
</evidence>
<dbReference type="PANTHER" id="PTHR43133:SF63">
    <property type="entry name" value="RNA POLYMERASE SIGMA FACTOR FECI-RELATED"/>
    <property type="match status" value="1"/>
</dbReference>
<dbReference type="InterPro" id="IPR007627">
    <property type="entry name" value="RNA_pol_sigma70_r2"/>
</dbReference>
<keyword evidence="4" id="KW-0804">Transcription</keyword>
<evidence type="ECO:0000313" key="8">
    <source>
        <dbReference type="Proteomes" id="UP000036700"/>
    </source>
</evidence>
<evidence type="ECO:0000256" key="2">
    <source>
        <dbReference type="ARBA" id="ARBA00023015"/>
    </source>
</evidence>
<dbReference type="InterPro" id="IPR014284">
    <property type="entry name" value="RNA_pol_sigma-70_dom"/>
</dbReference>
<accession>A0A0G3EY11</accession>
<dbReference type="NCBIfam" id="TIGR02937">
    <property type="entry name" value="sigma70-ECF"/>
    <property type="match status" value="1"/>
</dbReference>
<dbReference type="SUPFAM" id="SSF88659">
    <property type="entry name" value="Sigma3 and sigma4 domains of RNA polymerase sigma factors"/>
    <property type="match status" value="1"/>
</dbReference>
<dbReference type="Pfam" id="PF04542">
    <property type="entry name" value="Sigma70_r2"/>
    <property type="match status" value="1"/>
</dbReference>
<dbReference type="InterPro" id="IPR013324">
    <property type="entry name" value="RNA_pol_sigma_r3/r4-like"/>
</dbReference>
<evidence type="ECO:0000259" key="5">
    <source>
        <dbReference type="Pfam" id="PF04542"/>
    </source>
</evidence>
<keyword evidence="2" id="KW-0805">Transcription regulation</keyword>
<dbReference type="AlphaFoldDB" id="A0A0G3EY11"/>
<dbReference type="PATRIC" id="fig|445709.3.peg.574"/>
<evidence type="ECO:0000256" key="3">
    <source>
        <dbReference type="ARBA" id="ARBA00023082"/>
    </source>
</evidence>
<dbReference type="InterPro" id="IPR013249">
    <property type="entry name" value="RNA_pol_sigma70_r4_t2"/>
</dbReference>
<dbReference type="Gene3D" id="1.10.1740.10">
    <property type="match status" value="1"/>
</dbReference>
<dbReference type="Pfam" id="PF08281">
    <property type="entry name" value="Sigma70_r4_2"/>
    <property type="match status" value="1"/>
</dbReference>
<evidence type="ECO:0000259" key="6">
    <source>
        <dbReference type="Pfam" id="PF08281"/>
    </source>
</evidence>
<dbReference type="STRING" id="445709.ABW99_02640"/>
<keyword evidence="3" id="KW-0731">Sigma factor</keyword>
<dbReference type="CDD" id="cd06171">
    <property type="entry name" value="Sigma70_r4"/>
    <property type="match status" value="1"/>
</dbReference>
<proteinExistence type="inferred from homology"/>
<dbReference type="InterPro" id="IPR013325">
    <property type="entry name" value="RNA_pol_sigma_r2"/>
</dbReference>
<evidence type="ECO:0000256" key="1">
    <source>
        <dbReference type="ARBA" id="ARBA00010641"/>
    </source>
</evidence>
<organism evidence="7 8">
    <name type="scientific">Pandoraea thiooxydans</name>
    <dbReference type="NCBI Taxonomy" id="445709"/>
    <lineage>
        <taxon>Bacteria</taxon>
        <taxon>Pseudomonadati</taxon>
        <taxon>Pseudomonadota</taxon>
        <taxon>Betaproteobacteria</taxon>
        <taxon>Burkholderiales</taxon>
        <taxon>Burkholderiaceae</taxon>
        <taxon>Pandoraea</taxon>
    </lineage>
</organism>
<feature type="domain" description="RNA polymerase sigma-70 region 2" evidence="5">
    <location>
        <begin position="32"/>
        <end position="95"/>
    </location>
</feature>
<dbReference type="PANTHER" id="PTHR43133">
    <property type="entry name" value="RNA POLYMERASE ECF-TYPE SIGMA FACTO"/>
    <property type="match status" value="1"/>
</dbReference>
<dbReference type="EMBL" id="CP011568">
    <property type="protein sequence ID" value="AKJ70317.1"/>
    <property type="molecule type" value="Genomic_DNA"/>
</dbReference>
<evidence type="ECO:0000313" key="7">
    <source>
        <dbReference type="EMBL" id="AKJ70317.1"/>
    </source>
</evidence>
<comment type="similarity">
    <text evidence="1">Belongs to the sigma-70 factor family. ECF subfamily.</text>
</comment>
<feature type="domain" description="RNA polymerase sigma factor 70 region 4 type 2" evidence="6">
    <location>
        <begin position="128"/>
        <end position="178"/>
    </location>
</feature>
<dbReference type="GO" id="GO:0006352">
    <property type="term" value="P:DNA-templated transcription initiation"/>
    <property type="evidence" value="ECO:0007669"/>
    <property type="project" value="InterPro"/>
</dbReference>
<dbReference type="Gene3D" id="1.10.10.10">
    <property type="entry name" value="Winged helix-like DNA-binding domain superfamily/Winged helix DNA-binding domain"/>
    <property type="match status" value="1"/>
</dbReference>
<protein>
    <submittedName>
        <fullName evidence="7">RNA polymerase subunit sigma</fullName>
    </submittedName>
</protein>
<dbReference type="KEGG" id="ptx:ABW99_02640"/>
<dbReference type="NCBIfam" id="NF008889">
    <property type="entry name" value="PRK11924.1-1"/>
    <property type="match status" value="1"/>
</dbReference>
<dbReference type="GO" id="GO:0016987">
    <property type="term" value="F:sigma factor activity"/>
    <property type="evidence" value="ECO:0007669"/>
    <property type="project" value="UniProtKB-KW"/>
</dbReference>